<evidence type="ECO:0000256" key="4">
    <source>
        <dbReference type="ARBA" id="ARBA00022741"/>
    </source>
</evidence>
<dbReference type="GO" id="GO:0043531">
    <property type="term" value="F:ADP binding"/>
    <property type="evidence" value="ECO:0007669"/>
    <property type="project" value="InterPro"/>
</dbReference>
<dbReference type="InterPro" id="IPR041118">
    <property type="entry name" value="Rx_N"/>
</dbReference>
<keyword evidence="13" id="KW-1185">Reference proteome</keyword>
<dbReference type="PANTHER" id="PTHR36766:SF40">
    <property type="entry name" value="DISEASE RESISTANCE PROTEIN RGA3"/>
    <property type="match status" value="1"/>
</dbReference>
<dbReference type="SUPFAM" id="SSF52540">
    <property type="entry name" value="P-loop containing nucleoside triphosphate hydrolases"/>
    <property type="match status" value="2"/>
</dbReference>
<evidence type="ECO:0000256" key="2">
    <source>
        <dbReference type="ARBA" id="ARBA00022614"/>
    </source>
</evidence>
<dbReference type="STRING" id="4536.A0A0E0IJ50"/>
<feature type="compositionally biased region" description="Low complexity" evidence="7">
    <location>
        <begin position="716"/>
        <end position="725"/>
    </location>
</feature>
<feature type="domain" description="R13L1/DRL21-like LRR repeat region" evidence="11">
    <location>
        <begin position="282"/>
        <end position="329"/>
    </location>
</feature>
<feature type="region of interest" description="Disordered" evidence="7">
    <location>
        <begin position="703"/>
        <end position="725"/>
    </location>
</feature>
<dbReference type="PRINTS" id="PR00364">
    <property type="entry name" value="DISEASERSIST"/>
</dbReference>
<protein>
    <recommendedName>
        <fullName evidence="14">NB-ARC domain-containing protein</fullName>
    </recommendedName>
</protein>
<keyword evidence="4" id="KW-0547">Nucleotide-binding</keyword>
<dbReference type="Gene3D" id="1.10.10.10">
    <property type="entry name" value="Winged helix-like DNA-binding domain superfamily/Winged helix DNA-binding domain"/>
    <property type="match status" value="1"/>
</dbReference>
<feature type="domain" description="Disease resistance N-terminal" evidence="9">
    <location>
        <begin position="918"/>
        <end position="995"/>
    </location>
</feature>
<evidence type="ECO:0000256" key="6">
    <source>
        <dbReference type="ARBA" id="ARBA00022840"/>
    </source>
</evidence>
<dbReference type="InterPro" id="IPR056789">
    <property type="entry name" value="LRR_R13L1-DRL21"/>
</dbReference>
<dbReference type="Gene3D" id="3.80.10.10">
    <property type="entry name" value="Ribonuclease Inhibitor"/>
    <property type="match status" value="2"/>
</dbReference>
<dbReference type="Gramene" id="ONIVA09G08750.2">
    <property type="protein sequence ID" value="ONIVA09G08750.2"/>
    <property type="gene ID" value="ONIVA09G08750"/>
</dbReference>
<dbReference type="Pfam" id="PF25019">
    <property type="entry name" value="LRR_R13L1-DRL21"/>
    <property type="match status" value="1"/>
</dbReference>
<evidence type="ECO:0000256" key="5">
    <source>
        <dbReference type="ARBA" id="ARBA00022821"/>
    </source>
</evidence>
<dbReference type="InterPro" id="IPR042197">
    <property type="entry name" value="Apaf_helical"/>
</dbReference>
<feature type="region of interest" description="Disordered" evidence="7">
    <location>
        <begin position="646"/>
        <end position="665"/>
    </location>
</feature>
<dbReference type="Pfam" id="PF00931">
    <property type="entry name" value="NB-ARC"/>
    <property type="match status" value="1"/>
</dbReference>
<dbReference type="Pfam" id="PF23559">
    <property type="entry name" value="WHD_DRP"/>
    <property type="match status" value="1"/>
</dbReference>
<dbReference type="InterPro" id="IPR027417">
    <property type="entry name" value="P-loop_NTPase"/>
</dbReference>
<keyword evidence="3" id="KW-0677">Repeat</keyword>
<dbReference type="Gene3D" id="1.20.5.4130">
    <property type="match status" value="1"/>
</dbReference>
<evidence type="ECO:0000313" key="12">
    <source>
        <dbReference type="EnsemblPlants" id="ONIVA09G08750.2"/>
    </source>
</evidence>
<reference evidence="12" key="1">
    <citation type="submission" date="2015-04" db="UniProtKB">
        <authorList>
            <consortium name="EnsemblPlants"/>
        </authorList>
    </citation>
    <scope>IDENTIFICATION</scope>
    <source>
        <strain evidence="12">SL10</strain>
    </source>
</reference>
<evidence type="ECO:0000313" key="13">
    <source>
        <dbReference type="Proteomes" id="UP000006591"/>
    </source>
</evidence>
<evidence type="ECO:0008006" key="14">
    <source>
        <dbReference type="Google" id="ProtNLM"/>
    </source>
</evidence>
<evidence type="ECO:0000256" key="7">
    <source>
        <dbReference type="SAM" id="MobiDB-lite"/>
    </source>
</evidence>
<dbReference type="EnsemblPlants" id="ONIVA09G08750.2">
    <property type="protein sequence ID" value="ONIVA09G08750.2"/>
    <property type="gene ID" value="ONIVA09G08750"/>
</dbReference>
<dbReference type="Gene3D" id="3.40.50.300">
    <property type="entry name" value="P-loop containing nucleotide triphosphate hydrolases"/>
    <property type="match status" value="2"/>
</dbReference>
<dbReference type="Proteomes" id="UP000006591">
    <property type="component" value="Chromosome 9"/>
</dbReference>
<dbReference type="PANTHER" id="PTHR36766">
    <property type="entry name" value="PLANT BROAD-SPECTRUM MILDEW RESISTANCE PROTEIN RPW8"/>
    <property type="match status" value="1"/>
</dbReference>
<keyword evidence="6" id="KW-0067">ATP-binding</keyword>
<dbReference type="InterPro" id="IPR032675">
    <property type="entry name" value="LRR_dom_sf"/>
</dbReference>
<proteinExistence type="inferred from homology"/>
<dbReference type="GO" id="GO:0005524">
    <property type="term" value="F:ATP binding"/>
    <property type="evidence" value="ECO:0007669"/>
    <property type="project" value="UniProtKB-KW"/>
</dbReference>
<feature type="compositionally biased region" description="Polar residues" evidence="7">
    <location>
        <begin position="655"/>
        <end position="665"/>
    </location>
</feature>
<dbReference type="Pfam" id="PF18052">
    <property type="entry name" value="Rx_N"/>
    <property type="match status" value="1"/>
</dbReference>
<dbReference type="eggNOG" id="KOG4658">
    <property type="taxonomic scope" value="Eukaryota"/>
</dbReference>
<evidence type="ECO:0000256" key="3">
    <source>
        <dbReference type="ARBA" id="ARBA00022737"/>
    </source>
</evidence>
<keyword evidence="2" id="KW-0433">Leucine-rich repeat</keyword>
<name>A0A0E0IJ50_ORYNI</name>
<feature type="region of interest" description="Disordered" evidence="7">
    <location>
        <begin position="737"/>
        <end position="757"/>
    </location>
</feature>
<dbReference type="InterPro" id="IPR058922">
    <property type="entry name" value="WHD_DRP"/>
</dbReference>
<dbReference type="GO" id="GO:0006952">
    <property type="term" value="P:defense response"/>
    <property type="evidence" value="ECO:0007669"/>
    <property type="project" value="UniProtKB-KW"/>
</dbReference>
<dbReference type="InterPro" id="IPR036388">
    <property type="entry name" value="WH-like_DNA-bd_sf"/>
</dbReference>
<reference evidence="12" key="2">
    <citation type="submission" date="2018-04" db="EMBL/GenBank/DDBJ databases">
        <title>OnivRS2 (Oryza nivara Reference Sequence Version 2).</title>
        <authorList>
            <person name="Zhang J."/>
            <person name="Kudrna D."/>
            <person name="Lee S."/>
            <person name="Talag J."/>
            <person name="Rajasekar S."/>
            <person name="Welchert J."/>
            <person name="Hsing Y.-I."/>
            <person name="Wing R.A."/>
        </authorList>
    </citation>
    <scope>NUCLEOTIDE SEQUENCE [LARGE SCALE GENOMIC DNA]</scope>
    <source>
        <strain evidence="12">SL10</strain>
    </source>
</reference>
<keyword evidence="5" id="KW-0611">Plant defense</keyword>
<dbReference type="SUPFAM" id="SSF52058">
    <property type="entry name" value="L domain-like"/>
    <property type="match status" value="1"/>
</dbReference>
<dbReference type="InterPro" id="IPR002182">
    <property type="entry name" value="NB-ARC"/>
</dbReference>
<sequence>MKECFSICAIYPKDHIFQKEFLADIWVAQGYVEPQDASSCFDDLVNRSFFQQAAHQYDNQYVIHDLLHDTAQLVSKDECFIIKHVSDLAKIPPKVRHLSIFTNGNIRCSDLLYICAQNKKLCSLVCNDSYINWEPFAPMIDGWFNELLNIRVLSFDLSTVRKLPESIGNSIHLRYLGLLGNSTFETLPSSVSCLYHVQTINAKGCVFKRYPQGFSDLISLKKIESKGFIYNEDKDKQCLRWPIMRTPDRGEARTRLSPPYAPNLALPLTPEEQLQMTEEQIELLPHWNLQHLTIEYYLGQSCPSWLRPDCLKMLTSLKLSYCKNIQSISFFDPLFPDSEDSKNICHLEVLDIQHCPNINWQGLVALPSSLRKIILGNFGHSTDHFVSCFRGLALLKCLQIQCEFLMSIPLQVCKNNLQALEDLHIYQCSSLTSIYVSEASSRHPVGVFSSLSSVTISLCNALLSLDEFLMPAYMPVVKTILVESCRQLALLPIDELHRFSCLEVLRIESCPNLNTRRIMTLPSSLRKLSLLGCPSIEFIDNSHLASSVTLKGLNLKLVSCPDLISIVGAISVSEIQSGYIHDCPKLMEMTQPFTRVTALMNSSSATSLASASGARQISTAMLPPPPRPSYTVIFPSSLFPAPLRTPTGLPHPKSLPNTSNRGEPEITTTPAFCRLATVTNLGVSGHAGSMRLTLASSPADATARFSSHAAQPSPLPRSSPAVARATAPTTVLPMRRRVGVGDGEAAGQRVEAGQRASERRDKVFDDVLTSAGRLGQDDALLDVVAGDHPEIQRREVVHRLMLRQLAGTEMAMGAGELLDPTGTVMGRSRRSDYPPLLQCLGYHSFGMHLVGSAQLAMDKVIGILRGAAGLAADANAFWEFFSWVTPHVLAAVCSQQQQQQLVDSAGIGSASAGERRTATLHQIQDDLQKLEHNLWVIQTTIAPTMHDLIDRLEWHSHKETEAGHLRQIKDVVYDAEDLLDEYNYYALKVKVKASKNLGQDHLHEPFLEFLDNVNFGGKFSKVMEIQERLKHVFDQSNSLGLHKTPKKFDKIVRPETCRVLEEPDEIFGREKELEDSKQKLRVRGHKRGRPVACSTTAEARRTELLVLPIVGMGGVGKTTMAQQICEDGVVRNHFNNCIIWICVSDEFEVNRLTRDVLKSLGVKLQDSDTRHFNNCIIWICVSDEFEVNRLTRDVLKSLGVKLQDSDTRDTLMVNLRDSVKSKKFLLVLDDMWDDVLKDEKGWRTFHRTLSNGLEGSMILVTTRSSKVANLVSNSDPYELKGLQDDVFWDFFKLCAFKSNGSRNDPEMEHIRPELERIGRAILPKLKGSPLAAKTLGRLLKSNLHIEHWEDILRRIVDIGTRGD</sequence>
<evidence type="ECO:0000259" key="8">
    <source>
        <dbReference type="Pfam" id="PF00931"/>
    </source>
</evidence>
<dbReference type="Gene3D" id="1.10.8.430">
    <property type="entry name" value="Helical domain of apoptotic protease-activating factors"/>
    <property type="match status" value="1"/>
</dbReference>
<comment type="similarity">
    <text evidence="1">Belongs to the disease resistance NB-LRR family.</text>
</comment>
<evidence type="ECO:0000259" key="9">
    <source>
        <dbReference type="Pfam" id="PF18052"/>
    </source>
</evidence>
<evidence type="ECO:0000259" key="10">
    <source>
        <dbReference type="Pfam" id="PF23559"/>
    </source>
</evidence>
<feature type="domain" description="NB-ARC" evidence="8">
    <location>
        <begin position="1168"/>
        <end position="1298"/>
    </location>
</feature>
<evidence type="ECO:0000256" key="1">
    <source>
        <dbReference type="ARBA" id="ARBA00008894"/>
    </source>
</evidence>
<accession>A0A0E0IJ50</accession>
<feature type="domain" description="Disease resistance protein winged helix" evidence="10">
    <location>
        <begin position="10"/>
        <end position="69"/>
    </location>
</feature>
<evidence type="ECO:0000259" key="11">
    <source>
        <dbReference type="Pfam" id="PF25019"/>
    </source>
</evidence>
<dbReference type="HOGENOM" id="CLU_256870_0_0_1"/>
<dbReference type="GO" id="GO:0051707">
    <property type="term" value="P:response to other organism"/>
    <property type="evidence" value="ECO:0007669"/>
    <property type="project" value="UniProtKB-ARBA"/>
</dbReference>
<organism evidence="12">
    <name type="scientific">Oryza nivara</name>
    <name type="common">Indian wild rice</name>
    <name type="synonym">Oryza sativa f. spontanea</name>
    <dbReference type="NCBI Taxonomy" id="4536"/>
    <lineage>
        <taxon>Eukaryota</taxon>
        <taxon>Viridiplantae</taxon>
        <taxon>Streptophyta</taxon>
        <taxon>Embryophyta</taxon>
        <taxon>Tracheophyta</taxon>
        <taxon>Spermatophyta</taxon>
        <taxon>Magnoliopsida</taxon>
        <taxon>Liliopsida</taxon>
        <taxon>Poales</taxon>
        <taxon>Poaceae</taxon>
        <taxon>BOP clade</taxon>
        <taxon>Oryzoideae</taxon>
        <taxon>Oryzeae</taxon>
        <taxon>Oryzinae</taxon>
        <taxon>Oryza</taxon>
    </lineage>
</organism>